<proteinExistence type="inferred from homology"/>
<dbReference type="HAMAP" id="MF_00048">
    <property type="entry name" value="UPF0102"/>
    <property type="match status" value="1"/>
</dbReference>
<dbReference type="PANTHER" id="PTHR34039">
    <property type="entry name" value="UPF0102 PROTEIN YRAN"/>
    <property type="match status" value="1"/>
</dbReference>
<accession>E3BQE4</accession>
<dbReference type="NCBIfam" id="NF009150">
    <property type="entry name" value="PRK12497.1-3"/>
    <property type="match status" value="1"/>
</dbReference>
<dbReference type="NCBIfam" id="TIGR00252">
    <property type="entry name" value="YraN family protein"/>
    <property type="match status" value="1"/>
</dbReference>
<organism evidence="3 4">
    <name type="scientific">Vibrio caribbeanicus ATCC BAA-2122</name>
    <dbReference type="NCBI Taxonomy" id="796620"/>
    <lineage>
        <taxon>Bacteria</taxon>
        <taxon>Pseudomonadati</taxon>
        <taxon>Pseudomonadota</taxon>
        <taxon>Gammaproteobacteria</taxon>
        <taxon>Vibrionales</taxon>
        <taxon>Vibrionaceae</taxon>
        <taxon>Vibrio</taxon>
    </lineage>
</organism>
<dbReference type="CDD" id="cd20736">
    <property type="entry name" value="PoNe_Nuclease"/>
    <property type="match status" value="1"/>
</dbReference>
<dbReference type="Gene3D" id="3.40.1350.10">
    <property type="match status" value="1"/>
</dbReference>
<gene>
    <name evidence="3" type="ORF">VIBC2010_18900</name>
</gene>
<dbReference type="Pfam" id="PF02021">
    <property type="entry name" value="UPF0102"/>
    <property type="match status" value="1"/>
</dbReference>
<comment type="caution">
    <text evidence="3">The sequence shown here is derived from an EMBL/GenBank/DDBJ whole genome shotgun (WGS) entry which is preliminary data.</text>
</comment>
<evidence type="ECO:0000256" key="2">
    <source>
        <dbReference type="HAMAP-Rule" id="MF_00048"/>
    </source>
</evidence>
<dbReference type="Proteomes" id="UP000002943">
    <property type="component" value="Unassembled WGS sequence"/>
</dbReference>
<evidence type="ECO:0000313" key="4">
    <source>
        <dbReference type="Proteomes" id="UP000002943"/>
    </source>
</evidence>
<protein>
    <recommendedName>
        <fullName evidence="2">UPF0102 protein VIBC2010_18900</fullName>
    </recommendedName>
</protein>
<dbReference type="InterPro" id="IPR011856">
    <property type="entry name" value="tRNA_endonuc-like_dom_sf"/>
</dbReference>
<comment type="similarity">
    <text evidence="1 2">Belongs to the UPF0102 family.</text>
</comment>
<name>E3BQE4_9VIBR</name>
<dbReference type="InterPro" id="IPR003509">
    <property type="entry name" value="UPF0102_YraN-like"/>
</dbReference>
<dbReference type="eggNOG" id="COG0792">
    <property type="taxonomic scope" value="Bacteria"/>
</dbReference>
<dbReference type="OrthoDB" id="9794876at2"/>
<dbReference type="RefSeq" id="WP_009603425.1">
    <property type="nucleotide sequence ID" value="NZ_AEIU01000121.1"/>
</dbReference>
<dbReference type="EMBL" id="AEIU01000121">
    <property type="protein sequence ID" value="EFP94697.1"/>
    <property type="molecule type" value="Genomic_DNA"/>
</dbReference>
<dbReference type="SUPFAM" id="SSF52980">
    <property type="entry name" value="Restriction endonuclease-like"/>
    <property type="match status" value="1"/>
</dbReference>
<dbReference type="STRING" id="796620.VIBC2010_18900"/>
<evidence type="ECO:0000256" key="1">
    <source>
        <dbReference type="ARBA" id="ARBA00006738"/>
    </source>
</evidence>
<sequence length="121" mass="13813">MTKNKRRIGDTYEVLAHQYLTKQGLSLIEKNFSTKGGELDLIMKDLDCIIFVEVRYRKSAYFGHAAETVTASKIKKIVKAANMWLLEHGLSIHSTQVRFDVIAIHDNGQHIEWIKNAINQG</sequence>
<evidence type="ECO:0000313" key="3">
    <source>
        <dbReference type="EMBL" id="EFP94697.1"/>
    </source>
</evidence>
<dbReference type="PANTHER" id="PTHR34039:SF1">
    <property type="entry name" value="UPF0102 PROTEIN YRAN"/>
    <property type="match status" value="1"/>
</dbReference>
<dbReference type="AlphaFoldDB" id="E3BQE4"/>
<keyword evidence="4" id="KW-1185">Reference proteome</keyword>
<dbReference type="InterPro" id="IPR011335">
    <property type="entry name" value="Restrct_endonuc-II-like"/>
</dbReference>
<reference evidence="3 4" key="1">
    <citation type="journal article" date="2012" name="Int. J. Syst. Evol. Microbiol.">
        <title>Vibrio caribbeanicus sp. nov., isolated from the marine sponge Scleritoderma cyanea.</title>
        <authorList>
            <person name="Hoffmann M."/>
            <person name="Monday S.R."/>
            <person name="Allard M.W."/>
            <person name="Strain E.A."/>
            <person name="Whittaker P."/>
            <person name="Naum M."/>
            <person name="McCarthy P.J."/>
            <person name="Lopez J.V."/>
            <person name="Fischer M."/>
            <person name="Brown E.W."/>
        </authorList>
    </citation>
    <scope>NUCLEOTIDE SEQUENCE [LARGE SCALE GENOMIC DNA]</scope>
    <source>
        <strain evidence="3 4">ATCC BAA-2122</strain>
    </source>
</reference>
<dbReference type="GO" id="GO:0003676">
    <property type="term" value="F:nucleic acid binding"/>
    <property type="evidence" value="ECO:0007669"/>
    <property type="project" value="InterPro"/>
</dbReference>